<dbReference type="Pfam" id="PF01978">
    <property type="entry name" value="TrmB"/>
    <property type="match status" value="1"/>
</dbReference>
<proteinExistence type="predicted"/>
<dbReference type="InterPro" id="IPR036388">
    <property type="entry name" value="WH-like_DNA-bd_sf"/>
</dbReference>
<dbReference type="InterPro" id="IPR036390">
    <property type="entry name" value="WH_DNA-bd_sf"/>
</dbReference>
<evidence type="ECO:0000313" key="4">
    <source>
        <dbReference type="Proteomes" id="UP001551675"/>
    </source>
</evidence>
<reference evidence="3 4" key="1">
    <citation type="submission" date="2024-06" db="EMBL/GenBank/DDBJ databases">
        <title>The Natural Products Discovery Center: Release of the First 8490 Sequenced Strains for Exploring Actinobacteria Biosynthetic Diversity.</title>
        <authorList>
            <person name="Kalkreuter E."/>
            <person name="Kautsar S.A."/>
            <person name="Yang D."/>
            <person name="Bader C.D."/>
            <person name="Teijaro C.N."/>
            <person name="Fluegel L."/>
            <person name="Davis C.M."/>
            <person name="Simpson J.R."/>
            <person name="Lauterbach L."/>
            <person name="Steele A.D."/>
            <person name="Gui C."/>
            <person name="Meng S."/>
            <person name="Li G."/>
            <person name="Viehrig K."/>
            <person name="Ye F."/>
            <person name="Su P."/>
            <person name="Kiefer A.F."/>
            <person name="Nichols A."/>
            <person name="Cepeda A.J."/>
            <person name="Yan W."/>
            <person name="Fan B."/>
            <person name="Jiang Y."/>
            <person name="Adhikari A."/>
            <person name="Zheng C.-J."/>
            <person name="Schuster L."/>
            <person name="Cowan T.M."/>
            <person name="Smanski M.J."/>
            <person name="Chevrette M.G."/>
            <person name="De Carvalho L.P.S."/>
            <person name="Shen B."/>
        </authorList>
    </citation>
    <scope>NUCLEOTIDE SEQUENCE [LARGE SCALE GENOMIC DNA]</scope>
    <source>
        <strain evidence="3 4">NPDC050100</strain>
    </source>
</reference>
<dbReference type="InterPro" id="IPR051797">
    <property type="entry name" value="TrmB-like"/>
</dbReference>
<dbReference type="CDD" id="cd09124">
    <property type="entry name" value="PLDc_like_TrmB_middle"/>
    <property type="match status" value="1"/>
</dbReference>
<dbReference type="EMBL" id="JBFALK010000016">
    <property type="protein sequence ID" value="MEV0972476.1"/>
    <property type="molecule type" value="Genomic_DNA"/>
</dbReference>
<evidence type="ECO:0000259" key="2">
    <source>
        <dbReference type="Pfam" id="PF01978"/>
    </source>
</evidence>
<feature type="region of interest" description="Disordered" evidence="1">
    <location>
        <begin position="275"/>
        <end position="298"/>
    </location>
</feature>
<name>A0ABV3GLK1_MICGL</name>
<dbReference type="RefSeq" id="WP_358137628.1">
    <property type="nucleotide sequence ID" value="NZ_JBFALK010000016.1"/>
</dbReference>
<dbReference type="Proteomes" id="UP001551675">
    <property type="component" value="Unassembled WGS sequence"/>
</dbReference>
<dbReference type="SUPFAM" id="SSF46785">
    <property type="entry name" value="Winged helix' DNA-binding domain"/>
    <property type="match status" value="1"/>
</dbReference>
<dbReference type="PANTHER" id="PTHR34293:SF1">
    <property type="entry name" value="HTH-TYPE TRANSCRIPTIONAL REGULATOR TRMBL2"/>
    <property type="match status" value="1"/>
</dbReference>
<sequence>MSQQRVIEELQRLGMSGYEAKAYVALVAAGAPLNGYEVAKRSGVPRSTVYETLGKLVGRGAAYEVRLGDAGVGYISLPPMSLLDRMRREFDQSISTLRESLPEVASPTQVRLIHNLTDRSSLLTRAEDVVAAARRDLFLSGWPAEIEPLKPLARRAEADGVDVSAVVFGDDPDPVGHTTQHRFSSPKVALENLGCRLLVVVADREQAVIGGVINDDAWGVYTDDPAVVLVAVEYVRHDIAMHLIVEKFAAEDFETFWKSDPALLRLRADHGAPATLLRRGAGAPPTGPGRRRGPDTPR</sequence>
<dbReference type="PANTHER" id="PTHR34293">
    <property type="entry name" value="HTH-TYPE TRANSCRIPTIONAL REGULATOR TRMBL2"/>
    <property type="match status" value="1"/>
</dbReference>
<keyword evidence="4" id="KW-1185">Reference proteome</keyword>
<evidence type="ECO:0000256" key="1">
    <source>
        <dbReference type="SAM" id="MobiDB-lite"/>
    </source>
</evidence>
<dbReference type="InterPro" id="IPR002831">
    <property type="entry name" value="Tscrpt_reg_TrmB_N"/>
</dbReference>
<evidence type="ECO:0000313" key="3">
    <source>
        <dbReference type="EMBL" id="MEV0972476.1"/>
    </source>
</evidence>
<gene>
    <name evidence="3" type="ORF">AB0I59_28070</name>
</gene>
<feature type="domain" description="Transcription regulator TrmB N-terminal" evidence="2">
    <location>
        <begin position="10"/>
        <end position="64"/>
    </location>
</feature>
<accession>A0ABV3GLK1</accession>
<protein>
    <submittedName>
        <fullName evidence="3">Helix-turn-helix domain-containing protein</fullName>
    </submittedName>
</protein>
<organism evidence="3 4">
    <name type="scientific">Microtetraspora glauca</name>
    <dbReference type="NCBI Taxonomy" id="1996"/>
    <lineage>
        <taxon>Bacteria</taxon>
        <taxon>Bacillati</taxon>
        <taxon>Actinomycetota</taxon>
        <taxon>Actinomycetes</taxon>
        <taxon>Streptosporangiales</taxon>
        <taxon>Streptosporangiaceae</taxon>
        <taxon>Microtetraspora</taxon>
    </lineage>
</organism>
<dbReference type="Gene3D" id="1.10.10.10">
    <property type="entry name" value="Winged helix-like DNA-binding domain superfamily/Winged helix DNA-binding domain"/>
    <property type="match status" value="1"/>
</dbReference>
<comment type="caution">
    <text evidence="3">The sequence shown here is derived from an EMBL/GenBank/DDBJ whole genome shotgun (WGS) entry which is preliminary data.</text>
</comment>